<evidence type="ECO:0000313" key="1">
    <source>
        <dbReference type="EMBL" id="JAD99773.1"/>
    </source>
</evidence>
<accession>A0A0A9EL89</accession>
<reference evidence="1" key="2">
    <citation type="journal article" date="2015" name="Data Brief">
        <title>Shoot transcriptome of the giant reed, Arundo donax.</title>
        <authorList>
            <person name="Barrero R.A."/>
            <person name="Guerrero F.D."/>
            <person name="Moolhuijzen P."/>
            <person name="Goolsby J.A."/>
            <person name="Tidwell J."/>
            <person name="Bellgard S.E."/>
            <person name="Bellgard M.I."/>
        </authorList>
    </citation>
    <scope>NUCLEOTIDE SEQUENCE</scope>
    <source>
        <tissue evidence="1">Shoot tissue taken approximately 20 cm above the soil surface</tissue>
    </source>
</reference>
<sequence length="30" mass="3614">MYRRLLFDISAYLPFVSLCFPFDCHLVLMC</sequence>
<proteinExistence type="predicted"/>
<reference evidence="1" key="1">
    <citation type="submission" date="2014-09" db="EMBL/GenBank/DDBJ databases">
        <authorList>
            <person name="Magalhaes I.L.F."/>
            <person name="Oliveira U."/>
            <person name="Santos F.R."/>
            <person name="Vidigal T.H.D.A."/>
            <person name="Brescovit A.D."/>
            <person name="Santos A.J."/>
        </authorList>
    </citation>
    <scope>NUCLEOTIDE SEQUENCE</scope>
    <source>
        <tissue evidence="1">Shoot tissue taken approximately 20 cm above the soil surface</tissue>
    </source>
</reference>
<protein>
    <submittedName>
        <fullName evidence="1">Uncharacterized protein</fullName>
    </submittedName>
</protein>
<dbReference type="EMBL" id="GBRH01198122">
    <property type="protein sequence ID" value="JAD99773.1"/>
    <property type="molecule type" value="Transcribed_RNA"/>
</dbReference>
<organism evidence="1">
    <name type="scientific">Arundo donax</name>
    <name type="common">Giant reed</name>
    <name type="synonym">Donax arundinaceus</name>
    <dbReference type="NCBI Taxonomy" id="35708"/>
    <lineage>
        <taxon>Eukaryota</taxon>
        <taxon>Viridiplantae</taxon>
        <taxon>Streptophyta</taxon>
        <taxon>Embryophyta</taxon>
        <taxon>Tracheophyta</taxon>
        <taxon>Spermatophyta</taxon>
        <taxon>Magnoliopsida</taxon>
        <taxon>Liliopsida</taxon>
        <taxon>Poales</taxon>
        <taxon>Poaceae</taxon>
        <taxon>PACMAD clade</taxon>
        <taxon>Arundinoideae</taxon>
        <taxon>Arundineae</taxon>
        <taxon>Arundo</taxon>
    </lineage>
</organism>
<name>A0A0A9EL89_ARUDO</name>
<dbReference type="AlphaFoldDB" id="A0A0A9EL89"/>